<proteinExistence type="predicted"/>
<dbReference type="KEGG" id="tet:TTHERM_00160560"/>
<dbReference type="RefSeq" id="XP_001009786.1">
    <property type="nucleotide sequence ID" value="XM_001009786.3"/>
</dbReference>
<keyword evidence="1" id="KW-1133">Transmembrane helix</keyword>
<dbReference type="HOGENOM" id="CLU_1047600_0_0_1"/>
<accession>Q22W76</accession>
<dbReference type="InParanoid" id="Q22W76"/>
<dbReference type="GeneID" id="7835179"/>
<protein>
    <submittedName>
        <fullName evidence="2">Transmembrane protein, putative</fullName>
    </submittedName>
</protein>
<reference evidence="3" key="1">
    <citation type="journal article" date="2006" name="PLoS Biol.">
        <title>Macronuclear genome sequence of the ciliate Tetrahymena thermophila, a model eukaryote.</title>
        <authorList>
            <person name="Eisen J.A."/>
            <person name="Coyne R.S."/>
            <person name="Wu M."/>
            <person name="Wu D."/>
            <person name="Thiagarajan M."/>
            <person name="Wortman J.R."/>
            <person name="Badger J.H."/>
            <person name="Ren Q."/>
            <person name="Amedeo P."/>
            <person name="Jones K.M."/>
            <person name="Tallon L.J."/>
            <person name="Delcher A.L."/>
            <person name="Salzberg S.L."/>
            <person name="Silva J.C."/>
            <person name="Haas B.J."/>
            <person name="Majoros W.H."/>
            <person name="Farzad M."/>
            <person name="Carlton J.M."/>
            <person name="Smith R.K. Jr."/>
            <person name="Garg J."/>
            <person name="Pearlman R.E."/>
            <person name="Karrer K.M."/>
            <person name="Sun L."/>
            <person name="Manning G."/>
            <person name="Elde N.C."/>
            <person name="Turkewitz A.P."/>
            <person name="Asai D.J."/>
            <person name="Wilkes D.E."/>
            <person name="Wang Y."/>
            <person name="Cai H."/>
            <person name="Collins K."/>
            <person name="Stewart B.A."/>
            <person name="Lee S.R."/>
            <person name="Wilamowska K."/>
            <person name="Weinberg Z."/>
            <person name="Ruzzo W.L."/>
            <person name="Wloga D."/>
            <person name="Gaertig J."/>
            <person name="Frankel J."/>
            <person name="Tsao C.-C."/>
            <person name="Gorovsky M.A."/>
            <person name="Keeling P.J."/>
            <person name="Waller R.F."/>
            <person name="Patron N.J."/>
            <person name="Cherry J.M."/>
            <person name="Stover N.A."/>
            <person name="Krieger C.J."/>
            <person name="del Toro C."/>
            <person name="Ryder H.F."/>
            <person name="Williamson S.C."/>
            <person name="Barbeau R.A."/>
            <person name="Hamilton E.P."/>
            <person name="Orias E."/>
        </authorList>
    </citation>
    <scope>NUCLEOTIDE SEQUENCE [LARGE SCALE GENOMIC DNA]</scope>
    <source>
        <strain evidence="3">SB210</strain>
    </source>
</reference>
<feature type="transmembrane region" description="Helical" evidence="1">
    <location>
        <begin position="234"/>
        <end position="255"/>
    </location>
</feature>
<evidence type="ECO:0000313" key="3">
    <source>
        <dbReference type="Proteomes" id="UP000009168"/>
    </source>
</evidence>
<organism evidence="2 3">
    <name type="scientific">Tetrahymena thermophila (strain SB210)</name>
    <dbReference type="NCBI Taxonomy" id="312017"/>
    <lineage>
        <taxon>Eukaryota</taxon>
        <taxon>Sar</taxon>
        <taxon>Alveolata</taxon>
        <taxon>Ciliophora</taxon>
        <taxon>Intramacronucleata</taxon>
        <taxon>Oligohymenophorea</taxon>
        <taxon>Hymenostomatida</taxon>
        <taxon>Tetrahymenina</taxon>
        <taxon>Tetrahymenidae</taxon>
        <taxon>Tetrahymena</taxon>
    </lineage>
</organism>
<gene>
    <name evidence="2" type="ORF">TTHERM_00160560</name>
</gene>
<dbReference type="EMBL" id="GG662820">
    <property type="protein sequence ID" value="EAR89541.1"/>
    <property type="molecule type" value="Genomic_DNA"/>
</dbReference>
<sequence>MSFIKKIISIFDFSDDFQNEYLLLDYKILGCSILSAGLPLLGRFYIEQSKKNYFGASSTLINDIISHVKESPLLYFDELKEKSYPIIRATIEDPQGELKQSWIQSYVANNPDQASKVLNKIFKAQNPLDSSKAVNIVFNDLNVFNREISGYQLLAQNQVNPFIDILSYLDIKNSFKGVTPSSKQFFDFSDVLIQGIKLKDKQNGEYLQVTHVFKDARLNFTDEEIKFLSKTQKIFLYVSAGLGIFALIMLIRILIKKYKLKKQKSY</sequence>
<keyword evidence="1" id="KW-0472">Membrane</keyword>
<keyword evidence="3" id="KW-1185">Reference proteome</keyword>
<dbReference type="Proteomes" id="UP000009168">
    <property type="component" value="Unassembled WGS sequence"/>
</dbReference>
<dbReference type="AlphaFoldDB" id="Q22W76"/>
<evidence type="ECO:0000256" key="1">
    <source>
        <dbReference type="SAM" id="Phobius"/>
    </source>
</evidence>
<keyword evidence="1 2" id="KW-0812">Transmembrane</keyword>
<name>Q22W76_TETTS</name>
<evidence type="ECO:0000313" key="2">
    <source>
        <dbReference type="EMBL" id="EAR89541.1"/>
    </source>
</evidence>